<dbReference type="InterPro" id="IPR029787">
    <property type="entry name" value="Nucleotide_cyclase"/>
</dbReference>
<keyword evidence="5 9" id="KW-0472">Membrane</keyword>
<protein>
    <recommendedName>
        <fullName evidence="14">Guanylate cyclase domain-containing protein</fullName>
    </recommendedName>
</protein>
<dbReference type="EMBL" id="HBFK01036643">
    <property type="protein sequence ID" value="CAD8755681.1"/>
    <property type="molecule type" value="Transcribed_RNA"/>
</dbReference>
<dbReference type="InterPro" id="IPR018297">
    <property type="entry name" value="A/G_cyclase_CS"/>
</dbReference>
<feature type="transmembrane region" description="Helical" evidence="9">
    <location>
        <begin position="439"/>
        <end position="459"/>
    </location>
</feature>
<dbReference type="PANTHER" id="PTHR11920:SF335">
    <property type="entry name" value="GUANYLATE CYCLASE"/>
    <property type="match status" value="1"/>
</dbReference>
<dbReference type="SMART" id="SM00044">
    <property type="entry name" value="CYCc"/>
    <property type="match status" value="1"/>
</dbReference>
<evidence type="ECO:0000256" key="1">
    <source>
        <dbReference type="ARBA" id="ARBA00004370"/>
    </source>
</evidence>
<evidence type="ECO:0000256" key="3">
    <source>
        <dbReference type="ARBA" id="ARBA00022741"/>
    </source>
</evidence>
<proteinExistence type="inferred from homology"/>
<evidence type="ECO:0000256" key="7">
    <source>
        <dbReference type="RuleBase" id="RU000405"/>
    </source>
</evidence>
<dbReference type="GO" id="GO:0001653">
    <property type="term" value="F:peptide receptor activity"/>
    <property type="evidence" value="ECO:0007669"/>
    <property type="project" value="TreeGrafter"/>
</dbReference>
<dbReference type="FunFam" id="3.30.70.1230:FF:000059">
    <property type="entry name" value="Guanylate cyclase"/>
    <property type="match status" value="1"/>
</dbReference>
<dbReference type="PROSITE" id="PS00452">
    <property type="entry name" value="GUANYLATE_CYCLASE_1"/>
    <property type="match status" value="1"/>
</dbReference>
<feature type="compositionally biased region" description="Basic and acidic residues" evidence="8">
    <location>
        <begin position="721"/>
        <end position="736"/>
    </location>
</feature>
<keyword evidence="4 9" id="KW-1133">Transmembrane helix</keyword>
<keyword evidence="6 7" id="KW-0456">Lyase</keyword>
<dbReference type="GO" id="GO:0005886">
    <property type="term" value="C:plasma membrane"/>
    <property type="evidence" value="ECO:0007669"/>
    <property type="project" value="TreeGrafter"/>
</dbReference>
<dbReference type="SUPFAM" id="SSF55073">
    <property type="entry name" value="Nucleotide cyclase"/>
    <property type="match status" value="1"/>
</dbReference>
<feature type="transmembrane region" description="Helical" evidence="9">
    <location>
        <begin position="105"/>
        <end position="128"/>
    </location>
</feature>
<gene>
    <name evidence="13" type="ORF">HAND00432_LOCUS21620</name>
    <name evidence="12" type="ORF">HAND1043_LOCUS22189</name>
</gene>
<reference evidence="12" key="1">
    <citation type="submission" date="2021-01" db="EMBL/GenBank/DDBJ databases">
        <authorList>
            <person name="Corre E."/>
            <person name="Pelletier E."/>
            <person name="Niang G."/>
            <person name="Scheremetjew M."/>
            <person name="Finn R."/>
            <person name="Kale V."/>
            <person name="Holt S."/>
            <person name="Cochrane G."/>
            <person name="Meng A."/>
            <person name="Brown T."/>
            <person name="Cohen L."/>
        </authorList>
    </citation>
    <scope>NUCLEOTIDE SEQUENCE</scope>
    <source>
        <strain evidence="12">CCMP441</strain>
        <strain evidence="13">CCMP644</strain>
    </source>
</reference>
<dbReference type="Pfam" id="PF00211">
    <property type="entry name" value="Guanylate_cyc"/>
    <property type="match status" value="1"/>
</dbReference>
<comment type="similarity">
    <text evidence="7">Belongs to the adenylyl cyclase class-4/guanylyl cyclase family.</text>
</comment>
<dbReference type="GO" id="GO:0007168">
    <property type="term" value="P:receptor guanylyl cyclase signaling pathway"/>
    <property type="evidence" value="ECO:0007669"/>
    <property type="project" value="TreeGrafter"/>
</dbReference>
<dbReference type="InterPro" id="IPR006189">
    <property type="entry name" value="CHASE_dom"/>
</dbReference>
<dbReference type="AlphaFoldDB" id="A0A6U4P2Y1"/>
<dbReference type="InterPro" id="IPR001054">
    <property type="entry name" value="A/G_cyclase"/>
</dbReference>
<evidence type="ECO:0000256" key="9">
    <source>
        <dbReference type="SAM" id="Phobius"/>
    </source>
</evidence>
<sequence>MTIPQYPKDLQISSEVEIPSHCPPPVPGWKGTEHPDGSVGTLRAVEGPEAFREGSSVWDKFMGGSTMKLLKPDMTAQGKASVFSAASWRMWFAQGTTTIRTKKQLLLYPLLTLVVVGALSVFTVVYMAHLQADRARDRAQTRVAEMANAIESDLEKAMAPVANLAGIWINNQDMLGWNPRLFPAPSGAPVSSDRPATHRDLTVGYPQSLKDTVHRAQADVLDLSIIPGSAVNIQWQPCGVVSYVYPPEGNEPAIGHDLMMDPARIQSIRATISKEDNSGIVMSGPIYIPRMPTGVVFGRYAVWGPSATAQCAGSPNLEGLTIEKGGKHWQGLVVIMFDMRKLVNETWLSGFVNQEGLHYNVQSKKGDVISTSHKDVVYFEIEGATGTGTTRGGEAHRLPHNGTDPSTFYRVNIDFGGLGWFVEVHPIRNTYIPEWRDPMLVVVVFVTLLAAFVVLLLAVSQRQKEVLLLKMMPRHAASRIQNGQEVIEAYPKVTIFFSDIVGYTSIAGTMTPIEVMVLLNELYTQFDKLCEYWDLYKVETIGDAYMVVGGAPEKEPAEDPSESARRVARFGLDCLELVKKFESTTAGQIKIRCGLNSGPVVAGVVGKAMPRYCLFGDTVNTASRMESTSIAGEMHISQTTKDLLDQCKDEFVITQRTDGETGAHGINIKGKGVMSTYWITDVKHRISPSWDAGLSLKAGRLIGNASFEMPNRNHRKSSACSKKEVHSNGNDSKKDLQSNANDESV</sequence>
<keyword evidence="3" id="KW-0547">Nucleotide-binding</keyword>
<evidence type="ECO:0000256" key="2">
    <source>
        <dbReference type="ARBA" id="ARBA00022692"/>
    </source>
</evidence>
<accession>A0A6U4P2Y1</accession>
<evidence type="ECO:0000256" key="4">
    <source>
        <dbReference type="ARBA" id="ARBA00022989"/>
    </source>
</evidence>
<dbReference type="PROSITE" id="PS50839">
    <property type="entry name" value="CHASE"/>
    <property type="match status" value="1"/>
</dbReference>
<dbReference type="GO" id="GO:0035556">
    <property type="term" value="P:intracellular signal transduction"/>
    <property type="evidence" value="ECO:0007669"/>
    <property type="project" value="InterPro"/>
</dbReference>
<comment type="subcellular location">
    <subcellularLocation>
        <location evidence="1">Membrane</location>
    </subcellularLocation>
</comment>
<evidence type="ECO:0000259" key="11">
    <source>
        <dbReference type="PROSITE" id="PS50839"/>
    </source>
</evidence>
<dbReference type="GO" id="GO:0000166">
    <property type="term" value="F:nucleotide binding"/>
    <property type="evidence" value="ECO:0007669"/>
    <property type="project" value="UniProtKB-KW"/>
</dbReference>
<keyword evidence="2 9" id="KW-0812">Transmembrane</keyword>
<organism evidence="12">
    <name type="scientific">Hemiselmis andersenii</name>
    <name type="common">Cryptophyte alga</name>
    <dbReference type="NCBI Taxonomy" id="464988"/>
    <lineage>
        <taxon>Eukaryota</taxon>
        <taxon>Cryptophyceae</taxon>
        <taxon>Cryptomonadales</taxon>
        <taxon>Hemiselmidaceae</taxon>
        <taxon>Hemiselmis</taxon>
    </lineage>
</organism>
<feature type="domain" description="CHASE" evidence="11">
    <location>
        <begin position="240"/>
        <end position="288"/>
    </location>
</feature>
<dbReference type="Gene3D" id="3.30.70.1230">
    <property type="entry name" value="Nucleotide cyclase"/>
    <property type="match status" value="1"/>
</dbReference>
<evidence type="ECO:0000313" key="13">
    <source>
        <dbReference type="EMBL" id="CAD8970621.1"/>
    </source>
</evidence>
<evidence type="ECO:0000313" key="12">
    <source>
        <dbReference type="EMBL" id="CAD8755681.1"/>
    </source>
</evidence>
<dbReference type="CDD" id="cd07302">
    <property type="entry name" value="CHD"/>
    <property type="match status" value="1"/>
</dbReference>
<evidence type="ECO:0008006" key="14">
    <source>
        <dbReference type="Google" id="ProtNLM"/>
    </source>
</evidence>
<feature type="region of interest" description="Disordered" evidence="8">
    <location>
        <begin position="707"/>
        <end position="745"/>
    </location>
</feature>
<dbReference type="PROSITE" id="PS50125">
    <property type="entry name" value="GUANYLATE_CYCLASE_2"/>
    <property type="match status" value="1"/>
</dbReference>
<evidence type="ECO:0000259" key="10">
    <source>
        <dbReference type="PROSITE" id="PS50125"/>
    </source>
</evidence>
<dbReference type="InterPro" id="IPR050401">
    <property type="entry name" value="Cyclic_nucleotide_synthase"/>
</dbReference>
<feature type="domain" description="Guanylate cyclase" evidence="10">
    <location>
        <begin position="494"/>
        <end position="626"/>
    </location>
</feature>
<evidence type="ECO:0000256" key="6">
    <source>
        <dbReference type="ARBA" id="ARBA00023239"/>
    </source>
</evidence>
<dbReference type="EMBL" id="HBFX01035830">
    <property type="protein sequence ID" value="CAD8970621.1"/>
    <property type="molecule type" value="Transcribed_RNA"/>
</dbReference>
<evidence type="ECO:0000256" key="5">
    <source>
        <dbReference type="ARBA" id="ARBA00023136"/>
    </source>
</evidence>
<dbReference type="GO" id="GO:0004383">
    <property type="term" value="F:guanylate cyclase activity"/>
    <property type="evidence" value="ECO:0007669"/>
    <property type="project" value="TreeGrafter"/>
</dbReference>
<dbReference type="PANTHER" id="PTHR11920">
    <property type="entry name" value="GUANYLYL CYCLASE"/>
    <property type="match status" value="1"/>
</dbReference>
<evidence type="ECO:0000256" key="8">
    <source>
        <dbReference type="SAM" id="MobiDB-lite"/>
    </source>
</evidence>
<dbReference type="GO" id="GO:0004016">
    <property type="term" value="F:adenylate cyclase activity"/>
    <property type="evidence" value="ECO:0007669"/>
    <property type="project" value="TreeGrafter"/>
</dbReference>
<name>A0A6U4P2Y1_HEMAN</name>